<sequence length="231" mass="26850">MATMAGGQPLMEVVRPPEMTAEGTQMRRSYADVVQPQVSKQVPKTNEANHDTAWRTTKLFGRKRKYHDDCKLTIEYAIIGKFSYGWPQIQVPRKLIPLQWIRLFNPEAETTIAVGMDFFHHYPQISLGRSQFFYCSNAVGKPLQVDTATTNRPGPSSCKWSKLRKLHSVECSKHDGYTIRKRKLTHREESKYRKPRCNSSQREDNIIMKGDRGMEWKTGSRRRQLARIFTE</sequence>
<protein>
    <submittedName>
        <fullName evidence="1">Uncharacterized protein</fullName>
    </submittedName>
</protein>
<dbReference type="Proteomes" id="UP000824120">
    <property type="component" value="Chromosome 2"/>
</dbReference>
<name>A0A9J6AS08_SOLCO</name>
<evidence type="ECO:0000313" key="1">
    <source>
        <dbReference type="EMBL" id="KAG5627164.1"/>
    </source>
</evidence>
<proteinExistence type="predicted"/>
<keyword evidence="2" id="KW-1185">Reference proteome</keyword>
<dbReference type="EMBL" id="JACXVP010000002">
    <property type="protein sequence ID" value="KAG5627164.1"/>
    <property type="molecule type" value="Genomic_DNA"/>
</dbReference>
<comment type="caution">
    <text evidence="1">The sequence shown here is derived from an EMBL/GenBank/DDBJ whole genome shotgun (WGS) entry which is preliminary data.</text>
</comment>
<dbReference type="AlphaFoldDB" id="A0A9J6AS08"/>
<organism evidence="1 2">
    <name type="scientific">Solanum commersonii</name>
    <name type="common">Commerson's wild potato</name>
    <name type="synonym">Commerson's nightshade</name>
    <dbReference type="NCBI Taxonomy" id="4109"/>
    <lineage>
        <taxon>Eukaryota</taxon>
        <taxon>Viridiplantae</taxon>
        <taxon>Streptophyta</taxon>
        <taxon>Embryophyta</taxon>
        <taxon>Tracheophyta</taxon>
        <taxon>Spermatophyta</taxon>
        <taxon>Magnoliopsida</taxon>
        <taxon>eudicotyledons</taxon>
        <taxon>Gunneridae</taxon>
        <taxon>Pentapetalae</taxon>
        <taxon>asterids</taxon>
        <taxon>lamiids</taxon>
        <taxon>Solanales</taxon>
        <taxon>Solanaceae</taxon>
        <taxon>Solanoideae</taxon>
        <taxon>Solaneae</taxon>
        <taxon>Solanum</taxon>
    </lineage>
</organism>
<gene>
    <name evidence="1" type="ORF">H5410_012382</name>
</gene>
<evidence type="ECO:0000313" key="2">
    <source>
        <dbReference type="Proteomes" id="UP000824120"/>
    </source>
</evidence>
<reference evidence="1 2" key="1">
    <citation type="submission" date="2020-09" db="EMBL/GenBank/DDBJ databases">
        <title>De no assembly of potato wild relative species, Solanum commersonii.</title>
        <authorList>
            <person name="Cho K."/>
        </authorList>
    </citation>
    <scope>NUCLEOTIDE SEQUENCE [LARGE SCALE GENOMIC DNA]</scope>
    <source>
        <strain evidence="1">LZ3.2</strain>
        <tissue evidence="1">Leaf</tissue>
    </source>
</reference>
<accession>A0A9J6AS08</accession>